<dbReference type="GO" id="GO:0015031">
    <property type="term" value="P:protein transport"/>
    <property type="evidence" value="ECO:0007669"/>
    <property type="project" value="UniProtKB-KW"/>
</dbReference>
<evidence type="ECO:0000256" key="5">
    <source>
        <dbReference type="ARBA" id="ARBA00022927"/>
    </source>
</evidence>
<dbReference type="STRING" id="4432.A0A1U8BD99"/>
<dbReference type="CDD" id="cd11685">
    <property type="entry name" value="UEV_TSG101-like"/>
    <property type="match status" value="1"/>
</dbReference>
<keyword evidence="3" id="KW-0813">Transport</keyword>
<keyword evidence="4" id="KW-0967">Endosome</keyword>
<dbReference type="Gene3D" id="6.10.140.820">
    <property type="match status" value="1"/>
</dbReference>
<dbReference type="OrthoDB" id="306304at2759"/>
<sequence>MPALSSIQFVDTALACKRPFALSYTSPKQKWVIRQHLLALLQDFPTLSPSADTFVHNDGTSVYLLNARGSLRISRATLLVPLIIWVPQDYPVAPPIIFLLPTSDHPILSNHPFVHLSGLTTFPYLNNWNRSRSNLSDLAHNLVQLFAHHHPLCPPSSSPVSRFTNPFLASKVELIDRLYGALCCDVVALQAKVDEEIQGLIRLQHQLQDRAKIATTILREVEHERTSLEERVTALISEADELQIWLKAYDSDSIVAPTEGEVDAFDADDEESKMELHRWATYLAIEDLLQQLDDVLEKGVVTSQQYIKQVRIHSREQFMTMIRRRNQEH</sequence>
<dbReference type="GO" id="GO:0008333">
    <property type="term" value="P:endosome to lysosome transport"/>
    <property type="evidence" value="ECO:0000318"/>
    <property type="project" value="GO_Central"/>
</dbReference>
<evidence type="ECO:0000313" key="7">
    <source>
        <dbReference type="Proteomes" id="UP000189703"/>
    </source>
</evidence>
<comment type="similarity">
    <text evidence="2">Belongs to the ubiquitin-conjugating enzyme family. UEV subfamily.</text>
</comment>
<evidence type="ECO:0000256" key="2">
    <source>
        <dbReference type="ARBA" id="ARBA00009594"/>
    </source>
</evidence>
<reference evidence="8" key="1">
    <citation type="submission" date="2025-08" db="UniProtKB">
        <authorList>
            <consortium name="RefSeq"/>
        </authorList>
    </citation>
    <scope>IDENTIFICATION</scope>
</reference>
<dbReference type="PANTHER" id="PTHR23306">
    <property type="entry name" value="TUMOR SUSCEPTIBILITY GENE 101 PROTEIN-RELATED"/>
    <property type="match status" value="1"/>
</dbReference>
<comment type="subcellular location">
    <subcellularLocation>
        <location evidence="1">Endosome</location>
    </subcellularLocation>
</comment>
<name>A0A1U8BD99_NELNU</name>
<dbReference type="InterPro" id="IPR008883">
    <property type="entry name" value="UEV_N"/>
</dbReference>
<dbReference type="InterPro" id="IPR017916">
    <property type="entry name" value="SB_dom"/>
</dbReference>
<dbReference type="FunCoup" id="A0A1U8BD99">
    <property type="interactions" value="135"/>
</dbReference>
<proteinExistence type="inferred from homology"/>
<dbReference type="AlphaFoldDB" id="A0A1U8BD99"/>
<dbReference type="RefSeq" id="XP_010274294.1">
    <property type="nucleotide sequence ID" value="XM_010275992.1"/>
</dbReference>
<protein>
    <submittedName>
        <fullName evidence="8">Protein ELC-like</fullName>
    </submittedName>
</protein>
<keyword evidence="6" id="KW-0175">Coiled coil</keyword>
<evidence type="ECO:0000256" key="6">
    <source>
        <dbReference type="ARBA" id="ARBA00023054"/>
    </source>
</evidence>
<evidence type="ECO:0000256" key="4">
    <source>
        <dbReference type="ARBA" id="ARBA00022753"/>
    </source>
</evidence>
<dbReference type="Pfam" id="PF09454">
    <property type="entry name" value="Vps23_core"/>
    <property type="match status" value="1"/>
</dbReference>
<dbReference type="SUPFAM" id="SSF140111">
    <property type="entry name" value="Endosomal sorting complex assembly domain"/>
    <property type="match status" value="1"/>
</dbReference>
<dbReference type="InterPro" id="IPR037202">
    <property type="entry name" value="ESCRT_assembly_dom"/>
</dbReference>
<dbReference type="GeneID" id="104609619"/>
<dbReference type="InterPro" id="IPR016135">
    <property type="entry name" value="UBQ-conjugating_enzyme/RWD"/>
</dbReference>
<evidence type="ECO:0000313" key="8">
    <source>
        <dbReference type="RefSeq" id="XP_010274294.1"/>
    </source>
</evidence>
<dbReference type="InterPro" id="IPR052070">
    <property type="entry name" value="ESCRT-I_UEV_domain"/>
</dbReference>
<keyword evidence="7" id="KW-1185">Reference proteome</keyword>
<evidence type="ECO:0000256" key="3">
    <source>
        <dbReference type="ARBA" id="ARBA00022448"/>
    </source>
</evidence>
<gene>
    <name evidence="8" type="primary">LOC104609619</name>
</gene>
<dbReference type="Proteomes" id="UP000189703">
    <property type="component" value="Unplaced"/>
</dbReference>
<dbReference type="KEGG" id="nnu:104609619"/>
<accession>A0A1U8BD99</accession>
<keyword evidence="5" id="KW-0653">Protein transport</keyword>
<dbReference type="eggNOG" id="KOG2391">
    <property type="taxonomic scope" value="Eukaryota"/>
</dbReference>
<dbReference type="SUPFAM" id="SSF54495">
    <property type="entry name" value="UBC-like"/>
    <property type="match status" value="1"/>
</dbReference>
<organism evidence="7 8">
    <name type="scientific">Nelumbo nucifera</name>
    <name type="common">Sacred lotus</name>
    <dbReference type="NCBI Taxonomy" id="4432"/>
    <lineage>
        <taxon>Eukaryota</taxon>
        <taxon>Viridiplantae</taxon>
        <taxon>Streptophyta</taxon>
        <taxon>Embryophyta</taxon>
        <taxon>Tracheophyta</taxon>
        <taxon>Spermatophyta</taxon>
        <taxon>Magnoliopsida</taxon>
        <taxon>Proteales</taxon>
        <taxon>Nelumbonaceae</taxon>
        <taxon>Nelumbo</taxon>
    </lineage>
</organism>
<dbReference type="PROSITE" id="PS51322">
    <property type="entry name" value="UEV"/>
    <property type="match status" value="1"/>
</dbReference>
<dbReference type="GO" id="GO:0043130">
    <property type="term" value="F:ubiquitin binding"/>
    <property type="evidence" value="ECO:0000318"/>
    <property type="project" value="GO_Central"/>
</dbReference>
<dbReference type="Pfam" id="PF05743">
    <property type="entry name" value="UEV"/>
    <property type="match status" value="1"/>
</dbReference>
<dbReference type="PANTHER" id="PTHR23306:SF21">
    <property type="entry name" value="UBIQUITIN-CONJUGATING ENZYME_RWD-LIKE PROTEIN"/>
    <property type="match status" value="1"/>
</dbReference>
<dbReference type="Gene3D" id="3.10.110.10">
    <property type="entry name" value="Ubiquitin Conjugating Enzyme"/>
    <property type="match status" value="1"/>
</dbReference>
<dbReference type="GO" id="GO:0000813">
    <property type="term" value="C:ESCRT I complex"/>
    <property type="evidence" value="ECO:0000318"/>
    <property type="project" value="GO_Central"/>
</dbReference>
<dbReference type="OMA" id="RIMARKQ"/>
<evidence type="ECO:0000256" key="1">
    <source>
        <dbReference type="ARBA" id="ARBA00004177"/>
    </source>
</evidence>